<feature type="transmembrane region" description="Helical" evidence="6">
    <location>
        <begin position="281"/>
        <end position="298"/>
    </location>
</feature>
<dbReference type="EMBL" id="WPHG01000011">
    <property type="protein sequence ID" value="MVB00129.1"/>
    <property type="molecule type" value="Genomic_DNA"/>
</dbReference>
<feature type="transmembrane region" description="Helical" evidence="6">
    <location>
        <begin position="54"/>
        <end position="77"/>
    </location>
</feature>
<keyword evidence="8" id="KW-1185">Reference proteome</keyword>
<evidence type="ECO:0000256" key="6">
    <source>
        <dbReference type="SAM" id="Phobius"/>
    </source>
</evidence>
<comment type="subcellular location">
    <subcellularLocation>
        <location evidence="1">Cell membrane</location>
        <topology evidence="1">Multi-pass membrane protein</topology>
    </subcellularLocation>
</comment>
<dbReference type="NCBIfam" id="TIGR04407">
    <property type="entry name" value="LptF_YjgP"/>
    <property type="match status" value="1"/>
</dbReference>
<feature type="transmembrane region" description="Helical" evidence="6">
    <location>
        <begin position="310"/>
        <end position="327"/>
    </location>
</feature>
<evidence type="ECO:0000313" key="7">
    <source>
        <dbReference type="EMBL" id="MVB00129.1"/>
    </source>
</evidence>
<evidence type="ECO:0000256" key="3">
    <source>
        <dbReference type="ARBA" id="ARBA00022692"/>
    </source>
</evidence>
<keyword evidence="4 6" id="KW-1133">Transmembrane helix</keyword>
<sequence>MKLVERYIFYRALKISGAALLVALAMAWTTQILARVNIVTDSGQTAGTFLELATLLLPTVIPVVMPFAIIIGISQTLSAMNQDSELAVIAASGSSRGTILKPMLLLAALASVLSFTVDNWVEPMARQRTRVLVANAHADLLSSVIQEGTFRKVQEGLFVQVAERLPDGRLGGIFVADSRKKDVDLYYYAKQGEVQQRGDQQFLFMIDGEVHRKTPGGDVSVVRFASYAFDLSEFVPKGKTVQIWPKDRTLGYLLDPDPNDAYLQWSPPFFYAELHRRFSEWSYSLVFALLALAAAGDARSHRQARIHPMVTAIAVALLVRWEGYFVANKAETVTAFVPFIYAVPFLNALFACYLITTGKLLELPASWSDRLARFLEAFRGRVRALRWRGTRDPLERGSG</sequence>
<dbReference type="GO" id="GO:0043190">
    <property type="term" value="C:ATP-binding cassette (ABC) transporter complex"/>
    <property type="evidence" value="ECO:0007669"/>
    <property type="project" value="InterPro"/>
</dbReference>
<name>A0A844QQ12_9HYPH</name>
<evidence type="ECO:0000256" key="4">
    <source>
        <dbReference type="ARBA" id="ARBA00022989"/>
    </source>
</evidence>
<reference evidence="7 8" key="1">
    <citation type="submission" date="2019-12" db="EMBL/GenBank/DDBJ databases">
        <title>Nitratireductor arenosus sp. nov., Isolated from sea sand, Jeju island, South Korea.</title>
        <authorList>
            <person name="Kim W."/>
        </authorList>
    </citation>
    <scope>NUCLEOTIDE SEQUENCE [LARGE SCALE GENOMIC DNA]</scope>
    <source>
        <strain evidence="7 8">CAU 1489</strain>
    </source>
</reference>
<feature type="transmembrane region" description="Helical" evidence="6">
    <location>
        <begin position="12"/>
        <end position="34"/>
    </location>
</feature>
<dbReference type="RefSeq" id="WP_156716037.1">
    <property type="nucleotide sequence ID" value="NZ_WPHG01000011.1"/>
</dbReference>
<accession>A0A844QQ12</accession>
<evidence type="ECO:0000313" key="8">
    <source>
        <dbReference type="Proteomes" id="UP000463224"/>
    </source>
</evidence>
<feature type="transmembrane region" description="Helical" evidence="6">
    <location>
        <begin position="333"/>
        <end position="355"/>
    </location>
</feature>
<keyword evidence="5 6" id="KW-0472">Membrane</keyword>
<gene>
    <name evidence="7" type="primary">lptF</name>
    <name evidence="7" type="ORF">GN330_23050</name>
</gene>
<dbReference type="PANTHER" id="PTHR33529">
    <property type="entry name" value="SLR0882 PROTEIN-RELATED"/>
    <property type="match status" value="1"/>
</dbReference>
<comment type="caution">
    <text evidence="7">The sequence shown here is derived from an EMBL/GenBank/DDBJ whole genome shotgun (WGS) entry which is preliminary data.</text>
</comment>
<dbReference type="GO" id="GO:0055085">
    <property type="term" value="P:transmembrane transport"/>
    <property type="evidence" value="ECO:0007669"/>
    <property type="project" value="InterPro"/>
</dbReference>
<dbReference type="GO" id="GO:0015920">
    <property type="term" value="P:lipopolysaccharide transport"/>
    <property type="evidence" value="ECO:0007669"/>
    <property type="project" value="TreeGrafter"/>
</dbReference>
<evidence type="ECO:0000256" key="5">
    <source>
        <dbReference type="ARBA" id="ARBA00023136"/>
    </source>
</evidence>
<dbReference type="InterPro" id="IPR005495">
    <property type="entry name" value="LptG/LptF_permease"/>
</dbReference>
<dbReference type="Pfam" id="PF03739">
    <property type="entry name" value="LptF_LptG"/>
    <property type="match status" value="1"/>
</dbReference>
<keyword evidence="2" id="KW-1003">Cell membrane</keyword>
<dbReference type="AlphaFoldDB" id="A0A844QQ12"/>
<dbReference type="Proteomes" id="UP000463224">
    <property type="component" value="Unassembled WGS sequence"/>
</dbReference>
<proteinExistence type="predicted"/>
<dbReference type="PANTHER" id="PTHR33529:SF6">
    <property type="entry name" value="YJGP_YJGQ FAMILY PERMEASE"/>
    <property type="match status" value="1"/>
</dbReference>
<protein>
    <submittedName>
        <fullName evidence="7">LPS export ABC transporter permease LptF</fullName>
    </submittedName>
</protein>
<evidence type="ECO:0000256" key="2">
    <source>
        <dbReference type="ARBA" id="ARBA00022475"/>
    </source>
</evidence>
<keyword evidence="3 6" id="KW-0812">Transmembrane</keyword>
<organism evidence="7 8">
    <name type="scientific">Nitratireductor arenosus</name>
    <dbReference type="NCBI Taxonomy" id="2682096"/>
    <lineage>
        <taxon>Bacteria</taxon>
        <taxon>Pseudomonadati</taxon>
        <taxon>Pseudomonadota</taxon>
        <taxon>Alphaproteobacteria</taxon>
        <taxon>Hyphomicrobiales</taxon>
        <taxon>Phyllobacteriaceae</taxon>
        <taxon>Nitratireductor</taxon>
    </lineage>
</organism>
<evidence type="ECO:0000256" key="1">
    <source>
        <dbReference type="ARBA" id="ARBA00004651"/>
    </source>
</evidence>
<dbReference type="InterPro" id="IPR030922">
    <property type="entry name" value="LptF"/>
</dbReference>